<feature type="transmembrane region" description="Helical" evidence="1">
    <location>
        <begin position="108"/>
        <end position="128"/>
    </location>
</feature>
<dbReference type="EMBL" id="UFUZ01000001">
    <property type="protein sequence ID" value="SUX26289.1"/>
    <property type="molecule type" value="Genomic_DNA"/>
</dbReference>
<protein>
    <submittedName>
        <fullName evidence="2">Integral membrane protein</fullName>
    </submittedName>
</protein>
<proteinExistence type="predicted"/>
<evidence type="ECO:0000313" key="2">
    <source>
        <dbReference type="EMBL" id="SUX26289.1"/>
    </source>
</evidence>
<gene>
    <name evidence="2" type="ORF">NCTC12264_00511</name>
</gene>
<feature type="transmembrane region" description="Helical" evidence="1">
    <location>
        <begin position="7"/>
        <end position="25"/>
    </location>
</feature>
<organism evidence="2 3">
    <name type="scientific">Campylobacter upsaliensis</name>
    <dbReference type="NCBI Taxonomy" id="28080"/>
    <lineage>
        <taxon>Bacteria</taxon>
        <taxon>Pseudomonadati</taxon>
        <taxon>Campylobacterota</taxon>
        <taxon>Epsilonproteobacteria</taxon>
        <taxon>Campylobacterales</taxon>
        <taxon>Campylobacteraceae</taxon>
        <taxon>Campylobacter</taxon>
    </lineage>
</organism>
<keyword evidence="1" id="KW-1133">Transmembrane helix</keyword>
<feature type="transmembrane region" description="Helical" evidence="1">
    <location>
        <begin position="134"/>
        <end position="156"/>
    </location>
</feature>
<keyword evidence="1" id="KW-0472">Membrane</keyword>
<evidence type="ECO:0000256" key="1">
    <source>
        <dbReference type="SAM" id="Phobius"/>
    </source>
</evidence>
<sequence length="160" mass="18483">MTQKKALFCILCIVNVLFLCAFFAFKGLSWALILSYEVAFFSTLLVILSSYLHYKKNILIKSSKFNYEPKPLALFIKKIPKNSKIINFKHYNDDLVIKFKDKFKNFSLFFSLFKFLAYGILVGGFLFLQRQNLLFIAGYLGGISAFLVGIFAYMLCVKNE</sequence>
<dbReference type="AlphaFoldDB" id="A0A381EH72"/>
<dbReference type="RefSeq" id="WP_115629283.1">
    <property type="nucleotide sequence ID" value="NZ_JANKIR010000006.1"/>
</dbReference>
<name>A0A381EH72_CAMUP</name>
<evidence type="ECO:0000313" key="3">
    <source>
        <dbReference type="Proteomes" id="UP000254161"/>
    </source>
</evidence>
<reference evidence="2 3" key="1">
    <citation type="submission" date="2018-06" db="EMBL/GenBank/DDBJ databases">
        <authorList>
            <consortium name="Pathogen Informatics"/>
            <person name="Doyle S."/>
        </authorList>
    </citation>
    <scope>NUCLEOTIDE SEQUENCE [LARGE SCALE GENOMIC DNA]</scope>
    <source>
        <strain evidence="2 3">NCTC12264</strain>
    </source>
</reference>
<keyword evidence="1" id="KW-0812">Transmembrane</keyword>
<dbReference type="Proteomes" id="UP000254161">
    <property type="component" value="Unassembled WGS sequence"/>
</dbReference>
<feature type="transmembrane region" description="Helical" evidence="1">
    <location>
        <begin position="31"/>
        <end position="54"/>
    </location>
</feature>
<accession>A0A381EH72</accession>